<sequence>MRQTNDLPSGAQARPGPGDAGSASAVPSPSASDVVRTPALVEDGWSDAISVDDDENKPPAAVEEAYISRVVAPPLRSAGQASRPALLPVSVAGSSDDGAGAGASTRPNLASELSIFSPLVPTPPLLQGLPSNGSYYYAVSRGRQTGIFDYQWSVVNRLVQDYPDAEYHTFHTLSEASYWYLHATGRWQ</sequence>
<organism evidence="1 2">
    <name type="scientific">Artomyces pyxidatus</name>
    <dbReference type="NCBI Taxonomy" id="48021"/>
    <lineage>
        <taxon>Eukaryota</taxon>
        <taxon>Fungi</taxon>
        <taxon>Dikarya</taxon>
        <taxon>Basidiomycota</taxon>
        <taxon>Agaricomycotina</taxon>
        <taxon>Agaricomycetes</taxon>
        <taxon>Russulales</taxon>
        <taxon>Auriscalpiaceae</taxon>
        <taxon>Artomyces</taxon>
    </lineage>
</organism>
<dbReference type="Proteomes" id="UP000814140">
    <property type="component" value="Unassembled WGS sequence"/>
</dbReference>
<comment type="caution">
    <text evidence="1">The sequence shown here is derived from an EMBL/GenBank/DDBJ whole genome shotgun (WGS) entry which is preliminary data.</text>
</comment>
<reference evidence="1" key="2">
    <citation type="journal article" date="2022" name="New Phytol.">
        <title>Evolutionary transition to the ectomycorrhizal habit in the genomes of a hyperdiverse lineage of mushroom-forming fungi.</title>
        <authorList>
            <person name="Looney B."/>
            <person name="Miyauchi S."/>
            <person name="Morin E."/>
            <person name="Drula E."/>
            <person name="Courty P.E."/>
            <person name="Kohler A."/>
            <person name="Kuo A."/>
            <person name="LaButti K."/>
            <person name="Pangilinan J."/>
            <person name="Lipzen A."/>
            <person name="Riley R."/>
            <person name="Andreopoulos W."/>
            <person name="He G."/>
            <person name="Johnson J."/>
            <person name="Nolan M."/>
            <person name="Tritt A."/>
            <person name="Barry K.W."/>
            <person name="Grigoriev I.V."/>
            <person name="Nagy L.G."/>
            <person name="Hibbett D."/>
            <person name="Henrissat B."/>
            <person name="Matheny P.B."/>
            <person name="Labbe J."/>
            <person name="Martin F.M."/>
        </authorList>
    </citation>
    <scope>NUCLEOTIDE SEQUENCE</scope>
    <source>
        <strain evidence="1">HHB10654</strain>
    </source>
</reference>
<evidence type="ECO:0000313" key="1">
    <source>
        <dbReference type="EMBL" id="KAI0056191.1"/>
    </source>
</evidence>
<name>A0ACB8SK77_9AGAM</name>
<reference evidence="1" key="1">
    <citation type="submission" date="2021-03" db="EMBL/GenBank/DDBJ databases">
        <authorList>
            <consortium name="DOE Joint Genome Institute"/>
            <person name="Ahrendt S."/>
            <person name="Looney B.P."/>
            <person name="Miyauchi S."/>
            <person name="Morin E."/>
            <person name="Drula E."/>
            <person name="Courty P.E."/>
            <person name="Chicoki N."/>
            <person name="Fauchery L."/>
            <person name="Kohler A."/>
            <person name="Kuo A."/>
            <person name="Labutti K."/>
            <person name="Pangilinan J."/>
            <person name="Lipzen A."/>
            <person name="Riley R."/>
            <person name="Andreopoulos W."/>
            <person name="He G."/>
            <person name="Johnson J."/>
            <person name="Barry K.W."/>
            <person name="Grigoriev I.V."/>
            <person name="Nagy L."/>
            <person name="Hibbett D."/>
            <person name="Henrissat B."/>
            <person name="Matheny P.B."/>
            <person name="Labbe J."/>
            <person name="Martin F."/>
        </authorList>
    </citation>
    <scope>NUCLEOTIDE SEQUENCE</scope>
    <source>
        <strain evidence="1">HHB10654</strain>
    </source>
</reference>
<keyword evidence="2" id="KW-1185">Reference proteome</keyword>
<gene>
    <name evidence="1" type="ORF">BV25DRAFT_1921192</name>
</gene>
<dbReference type="EMBL" id="MU277269">
    <property type="protein sequence ID" value="KAI0056191.1"/>
    <property type="molecule type" value="Genomic_DNA"/>
</dbReference>
<accession>A0ACB8SK77</accession>
<evidence type="ECO:0000313" key="2">
    <source>
        <dbReference type="Proteomes" id="UP000814140"/>
    </source>
</evidence>
<proteinExistence type="predicted"/>
<protein>
    <submittedName>
        <fullName evidence="1">Uncharacterized protein</fullName>
    </submittedName>
</protein>